<evidence type="ECO:0000256" key="2">
    <source>
        <dbReference type="SAM" id="SignalP"/>
    </source>
</evidence>
<name>A0A1W9HVT8_9HYPH</name>
<feature type="compositionally biased region" description="Pro residues" evidence="1">
    <location>
        <begin position="182"/>
        <end position="191"/>
    </location>
</feature>
<dbReference type="EMBL" id="LWDL01000019">
    <property type="protein sequence ID" value="OQW51422.1"/>
    <property type="molecule type" value="Genomic_DNA"/>
</dbReference>
<feature type="compositionally biased region" description="Low complexity" evidence="1">
    <location>
        <begin position="142"/>
        <end position="151"/>
    </location>
</feature>
<protein>
    <recommendedName>
        <fullName evidence="5">Glycosyl hydrolase family 5</fullName>
    </recommendedName>
</protein>
<feature type="chain" id="PRO_5012845893" description="Glycosyl hydrolase family 5" evidence="2">
    <location>
        <begin position="21"/>
        <end position="214"/>
    </location>
</feature>
<dbReference type="InterPro" id="IPR019225">
    <property type="entry name" value="DUF2155"/>
</dbReference>
<evidence type="ECO:0000256" key="1">
    <source>
        <dbReference type="SAM" id="MobiDB-lite"/>
    </source>
</evidence>
<dbReference type="STRING" id="1827387.A4S15_11370"/>
<feature type="compositionally biased region" description="Polar residues" evidence="1">
    <location>
        <begin position="167"/>
        <end position="177"/>
    </location>
</feature>
<dbReference type="Pfam" id="PF09923">
    <property type="entry name" value="DUF2155"/>
    <property type="match status" value="1"/>
</dbReference>
<dbReference type="RefSeq" id="WP_376802425.1">
    <property type="nucleotide sequence ID" value="NZ_DBNB01000015.1"/>
</dbReference>
<dbReference type="Proteomes" id="UP000192872">
    <property type="component" value="Unassembled WGS sequence"/>
</dbReference>
<proteinExistence type="predicted"/>
<feature type="compositionally biased region" description="Low complexity" evidence="1">
    <location>
        <begin position="192"/>
        <end position="201"/>
    </location>
</feature>
<feature type="signal peptide" evidence="2">
    <location>
        <begin position="1"/>
        <end position="20"/>
    </location>
</feature>
<evidence type="ECO:0000313" key="3">
    <source>
        <dbReference type="EMBL" id="OQW51422.1"/>
    </source>
</evidence>
<feature type="region of interest" description="Disordered" evidence="1">
    <location>
        <begin position="136"/>
        <end position="214"/>
    </location>
</feature>
<comment type="caution">
    <text evidence="3">The sequence shown here is derived from an EMBL/GenBank/DDBJ whole genome shotgun (WGS) entry which is preliminary data.</text>
</comment>
<sequence>MNALLRGCLLMLATSVSALAQNRVENPIAEFAGLDKITGRIIKFEVKLNETVQFGALQVTPRACFTRAVTDQPQTTGFVEVEEITLKNEVKRIFNGWMFAASPGLNAVEHAIYDVWLTDCKGTAIALPAPGVQPGYQGDVEPSASPAALPSPGAPPTPRRQVPIGQQPASPLAGSTESQPAPQNPIPPSQPARPRAPAIQPGVPFDPSQLPPRR</sequence>
<reference evidence="3 4" key="1">
    <citation type="journal article" date="2017" name="Water Res.">
        <title>Comammox in drinking water systems.</title>
        <authorList>
            <person name="Wang Y."/>
            <person name="Ma L."/>
            <person name="Mao Y."/>
            <person name="Jiang X."/>
            <person name="Xia Y."/>
            <person name="Yu K."/>
            <person name="Li B."/>
            <person name="Zhang T."/>
        </authorList>
    </citation>
    <scope>NUCLEOTIDE SEQUENCE [LARGE SCALE GENOMIC DNA]</scope>
    <source>
        <strain evidence="3">SG_bin8</strain>
    </source>
</reference>
<keyword evidence="2" id="KW-0732">Signal</keyword>
<dbReference type="AlphaFoldDB" id="A0A1W9HVT8"/>
<gene>
    <name evidence="3" type="ORF">A4S15_11370</name>
</gene>
<organism evidence="3 4">
    <name type="scientific">Candidatus Raskinella chloraquaticus</name>
    <dbReference type="NCBI Taxonomy" id="1951219"/>
    <lineage>
        <taxon>Bacteria</taxon>
        <taxon>Pseudomonadati</taxon>
        <taxon>Pseudomonadota</taxon>
        <taxon>Alphaproteobacteria</taxon>
        <taxon>Hyphomicrobiales</taxon>
        <taxon>Phreatobacteraceae</taxon>
        <taxon>Candidatus Raskinella</taxon>
    </lineage>
</organism>
<accession>A0A1W9HVT8</accession>
<evidence type="ECO:0008006" key="5">
    <source>
        <dbReference type="Google" id="ProtNLM"/>
    </source>
</evidence>
<evidence type="ECO:0000313" key="4">
    <source>
        <dbReference type="Proteomes" id="UP000192872"/>
    </source>
</evidence>